<keyword evidence="3" id="KW-1185">Reference proteome</keyword>
<dbReference type="PANTHER" id="PTHR34779">
    <property type="entry name" value="OS09G0542900 PROTEIN"/>
    <property type="match status" value="1"/>
</dbReference>
<dbReference type="OrthoDB" id="1926132at2759"/>
<evidence type="ECO:0000313" key="2">
    <source>
        <dbReference type="EMBL" id="KAF7137354.1"/>
    </source>
</evidence>
<sequence>MGQIKKHKKKTIIIATTEKHVSLPTNFEPGNSHYEAKKKASRFGKLFGGAWPHGRKFEDSKGKPSKLVDRSTPGLGQIKQLPGRWNSLANLDWMAQIALMDGDNEREHFSDEVSEGEEEEVIRSF</sequence>
<dbReference type="Proteomes" id="UP000626092">
    <property type="component" value="Unassembled WGS sequence"/>
</dbReference>
<gene>
    <name evidence="2" type="ORF">RHSIM_Rhsim07G0251200</name>
</gene>
<dbReference type="AlphaFoldDB" id="A0A834GK78"/>
<feature type="compositionally biased region" description="Basic and acidic residues" evidence="1">
    <location>
        <begin position="55"/>
        <end position="69"/>
    </location>
</feature>
<accession>A0A834GK78</accession>
<evidence type="ECO:0000313" key="3">
    <source>
        <dbReference type="Proteomes" id="UP000626092"/>
    </source>
</evidence>
<dbReference type="PANTHER" id="PTHR34779:SF1">
    <property type="entry name" value="OS09G0542900 PROTEIN"/>
    <property type="match status" value="1"/>
</dbReference>
<organism evidence="2 3">
    <name type="scientific">Rhododendron simsii</name>
    <name type="common">Sims's rhododendron</name>
    <dbReference type="NCBI Taxonomy" id="118357"/>
    <lineage>
        <taxon>Eukaryota</taxon>
        <taxon>Viridiplantae</taxon>
        <taxon>Streptophyta</taxon>
        <taxon>Embryophyta</taxon>
        <taxon>Tracheophyta</taxon>
        <taxon>Spermatophyta</taxon>
        <taxon>Magnoliopsida</taxon>
        <taxon>eudicotyledons</taxon>
        <taxon>Gunneridae</taxon>
        <taxon>Pentapetalae</taxon>
        <taxon>asterids</taxon>
        <taxon>Ericales</taxon>
        <taxon>Ericaceae</taxon>
        <taxon>Ericoideae</taxon>
        <taxon>Rhodoreae</taxon>
        <taxon>Rhododendron</taxon>
    </lineage>
</organism>
<feature type="compositionally biased region" description="Acidic residues" evidence="1">
    <location>
        <begin position="112"/>
        <end position="125"/>
    </location>
</feature>
<dbReference type="EMBL" id="WJXA01000007">
    <property type="protein sequence ID" value="KAF7137354.1"/>
    <property type="molecule type" value="Genomic_DNA"/>
</dbReference>
<proteinExistence type="predicted"/>
<name>A0A834GK78_RHOSS</name>
<feature type="region of interest" description="Disordered" evidence="1">
    <location>
        <begin position="52"/>
        <end position="75"/>
    </location>
</feature>
<evidence type="ECO:0000256" key="1">
    <source>
        <dbReference type="SAM" id="MobiDB-lite"/>
    </source>
</evidence>
<feature type="region of interest" description="Disordered" evidence="1">
    <location>
        <begin position="106"/>
        <end position="125"/>
    </location>
</feature>
<reference evidence="2" key="1">
    <citation type="submission" date="2019-11" db="EMBL/GenBank/DDBJ databases">
        <authorList>
            <person name="Liu Y."/>
            <person name="Hou J."/>
            <person name="Li T.-Q."/>
            <person name="Guan C.-H."/>
            <person name="Wu X."/>
            <person name="Wu H.-Z."/>
            <person name="Ling F."/>
            <person name="Zhang R."/>
            <person name="Shi X.-G."/>
            <person name="Ren J.-P."/>
            <person name="Chen E.-F."/>
            <person name="Sun J.-M."/>
        </authorList>
    </citation>
    <scope>NUCLEOTIDE SEQUENCE</scope>
    <source>
        <strain evidence="2">Adult_tree_wgs_1</strain>
        <tissue evidence="2">Leaves</tissue>
    </source>
</reference>
<comment type="caution">
    <text evidence="2">The sequence shown here is derived from an EMBL/GenBank/DDBJ whole genome shotgun (WGS) entry which is preliminary data.</text>
</comment>
<dbReference type="InterPro" id="IPR038796">
    <property type="entry name" value="At1g76070-like"/>
</dbReference>
<protein>
    <submittedName>
        <fullName evidence="2">Uncharacterized protein</fullName>
    </submittedName>
</protein>